<dbReference type="GO" id="GO:0005886">
    <property type="term" value="C:plasma membrane"/>
    <property type="evidence" value="ECO:0007669"/>
    <property type="project" value="UniProtKB-SubCell"/>
</dbReference>
<evidence type="ECO:0000256" key="4">
    <source>
        <dbReference type="ARBA" id="ARBA00022596"/>
    </source>
</evidence>
<evidence type="ECO:0000256" key="1">
    <source>
        <dbReference type="ARBA" id="ARBA00004651"/>
    </source>
</evidence>
<dbReference type="HOGENOM" id="CLU_036879_0_2_9"/>
<organism evidence="15 16">
    <name type="scientific">Desulfosporosinus youngiae DSM 17734</name>
    <dbReference type="NCBI Taxonomy" id="768710"/>
    <lineage>
        <taxon>Bacteria</taxon>
        <taxon>Bacillati</taxon>
        <taxon>Bacillota</taxon>
        <taxon>Clostridia</taxon>
        <taxon>Eubacteriales</taxon>
        <taxon>Desulfitobacteriaceae</taxon>
        <taxon>Desulfosporosinus</taxon>
    </lineage>
</organism>
<keyword evidence="9 13" id="KW-0472">Membrane</keyword>
<sequence>MIHISLLKLTKRFFQMVIVLFFVSFFTFLLTYLAPGDPASAMFAASGIVPSEDMLKAARHSMGLDKPFVLQYTSWLTNCLAGDFGTSFSKKTPVAALLSQRLWPTLKLALFSLVLMLALSLPAGIVSAVRQNKFTDYLFRGFSFVGISMPGFWIGLLLLYIFALKLNLLPVISTTAGWKRLVLPGVTLAIAMASKYSRQVRAAVLEELQQDYVVGAKARGIKPSVIMIRHVLPNALLPLVTMLGLSLGSLLGGTAVVEIVFAYPGLGNLAVNAVGARDYPLIQGIVLWIAMIYMVINLLVDLSYSLIDPRIRKEA</sequence>
<name>H5Y4L7_9FIRM</name>
<dbReference type="Pfam" id="PF00528">
    <property type="entry name" value="BPD_transp_1"/>
    <property type="match status" value="1"/>
</dbReference>
<dbReference type="RefSeq" id="WP_007783424.1">
    <property type="nucleotide sequence ID" value="NZ_CM001441.1"/>
</dbReference>
<feature type="transmembrane region" description="Helical" evidence="13">
    <location>
        <begin position="236"/>
        <end position="261"/>
    </location>
</feature>
<keyword evidence="7" id="KW-0406">Ion transport</keyword>
<evidence type="ECO:0000256" key="2">
    <source>
        <dbReference type="ARBA" id="ARBA00022448"/>
    </source>
</evidence>
<feature type="transmembrane region" description="Helical" evidence="13">
    <location>
        <begin position="141"/>
        <end position="162"/>
    </location>
</feature>
<keyword evidence="2 13" id="KW-0813">Transport</keyword>
<evidence type="ECO:0000256" key="10">
    <source>
        <dbReference type="ARBA" id="ARBA00024202"/>
    </source>
</evidence>
<keyword evidence="5 13" id="KW-0812">Transmembrane</keyword>
<dbReference type="Pfam" id="PF19300">
    <property type="entry name" value="BPD_transp_1_N"/>
    <property type="match status" value="1"/>
</dbReference>
<evidence type="ECO:0000259" key="14">
    <source>
        <dbReference type="PROSITE" id="PS50928"/>
    </source>
</evidence>
<protein>
    <recommendedName>
        <fullName evidence="12">Nickel import system permease protein NikB</fullName>
    </recommendedName>
</protein>
<dbReference type="GO" id="GO:0015099">
    <property type="term" value="F:nickel cation transmembrane transporter activity"/>
    <property type="evidence" value="ECO:0007669"/>
    <property type="project" value="InterPro"/>
</dbReference>
<evidence type="ECO:0000256" key="13">
    <source>
        <dbReference type="RuleBase" id="RU363032"/>
    </source>
</evidence>
<dbReference type="EMBL" id="CM001441">
    <property type="protein sequence ID" value="EHQ89615.1"/>
    <property type="molecule type" value="Genomic_DNA"/>
</dbReference>
<dbReference type="InterPro" id="IPR045621">
    <property type="entry name" value="BPD_transp_1_N"/>
</dbReference>
<evidence type="ECO:0000256" key="11">
    <source>
        <dbReference type="ARBA" id="ARBA00038669"/>
    </source>
</evidence>
<dbReference type="PROSITE" id="PS50928">
    <property type="entry name" value="ABC_TM1"/>
    <property type="match status" value="1"/>
</dbReference>
<reference evidence="15 16" key="1">
    <citation type="submission" date="2011-11" db="EMBL/GenBank/DDBJ databases">
        <title>The Noncontiguous Finished genome of Desulfosporosinus youngiae DSM 17734.</title>
        <authorList>
            <consortium name="US DOE Joint Genome Institute (JGI-PGF)"/>
            <person name="Lucas S."/>
            <person name="Han J."/>
            <person name="Lapidus A."/>
            <person name="Cheng J.-F."/>
            <person name="Goodwin L."/>
            <person name="Pitluck S."/>
            <person name="Peters L."/>
            <person name="Ovchinnikova G."/>
            <person name="Lu M."/>
            <person name="Land M.L."/>
            <person name="Hauser L."/>
            <person name="Pester M."/>
            <person name="Spring S."/>
            <person name="Ollivier B."/>
            <person name="Rattei T."/>
            <person name="Klenk H.-P."/>
            <person name="Wagner M."/>
            <person name="Loy A."/>
            <person name="Woyke T.J."/>
        </authorList>
    </citation>
    <scope>NUCLEOTIDE SEQUENCE [LARGE SCALE GENOMIC DNA]</scope>
    <source>
        <strain evidence="15 16">DSM 17734</strain>
    </source>
</reference>
<keyword evidence="16" id="KW-1185">Reference proteome</keyword>
<evidence type="ECO:0000256" key="8">
    <source>
        <dbReference type="ARBA" id="ARBA00023112"/>
    </source>
</evidence>
<feature type="transmembrane region" description="Helical" evidence="13">
    <location>
        <begin position="281"/>
        <end position="304"/>
    </location>
</feature>
<evidence type="ECO:0000256" key="12">
    <source>
        <dbReference type="ARBA" id="ARBA00044774"/>
    </source>
</evidence>
<keyword evidence="6 13" id="KW-1133">Transmembrane helix</keyword>
<keyword evidence="3" id="KW-1003">Cell membrane</keyword>
<dbReference type="SUPFAM" id="SSF161098">
    <property type="entry name" value="MetI-like"/>
    <property type="match status" value="1"/>
</dbReference>
<feature type="transmembrane region" description="Helical" evidence="13">
    <location>
        <begin position="108"/>
        <end position="129"/>
    </location>
</feature>
<dbReference type="NCBIfam" id="NF045470">
    <property type="entry name" value="Opp2B"/>
    <property type="match status" value="1"/>
</dbReference>
<dbReference type="AlphaFoldDB" id="H5Y4L7"/>
<evidence type="ECO:0000256" key="6">
    <source>
        <dbReference type="ARBA" id="ARBA00022989"/>
    </source>
</evidence>
<evidence type="ECO:0000256" key="3">
    <source>
        <dbReference type="ARBA" id="ARBA00022475"/>
    </source>
</evidence>
<comment type="subunit">
    <text evidence="11">The complex is composed of two ATP-binding proteins (NikD and NikE), two transmembrane proteins (NikB and NikC) and a solute-binding protein (NikA).</text>
</comment>
<dbReference type="InterPro" id="IPR035906">
    <property type="entry name" value="MetI-like_sf"/>
</dbReference>
<dbReference type="PANTHER" id="PTHR43163:SF6">
    <property type="entry name" value="DIPEPTIDE TRANSPORT SYSTEM PERMEASE PROTEIN DPPB-RELATED"/>
    <property type="match status" value="1"/>
</dbReference>
<keyword evidence="8" id="KW-0921">Nickel transport</keyword>
<dbReference type="Gene3D" id="1.10.3720.10">
    <property type="entry name" value="MetI-like"/>
    <property type="match status" value="1"/>
</dbReference>
<feature type="domain" description="ABC transmembrane type-1" evidence="14">
    <location>
        <begin position="102"/>
        <end position="304"/>
    </location>
</feature>
<feature type="transmembrane region" description="Helical" evidence="13">
    <location>
        <begin position="168"/>
        <end position="191"/>
    </location>
</feature>
<keyword evidence="4" id="KW-0533">Nickel</keyword>
<dbReference type="InterPro" id="IPR050045">
    <property type="entry name" value="Opp2B"/>
</dbReference>
<proteinExistence type="inferred from homology"/>
<evidence type="ECO:0000256" key="7">
    <source>
        <dbReference type="ARBA" id="ARBA00023065"/>
    </source>
</evidence>
<dbReference type="CDD" id="cd06261">
    <property type="entry name" value="TM_PBP2"/>
    <property type="match status" value="1"/>
</dbReference>
<evidence type="ECO:0000256" key="5">
    <source>
        <dbReference type="ARBA" id="ARBA00022692"/>
    </source>
</evidence>
<comment type="subcellular location">
    <subcellularLocation>
        <location evidence="1 13">Cell membrane</location>
        <topology evidence="1 13">Multi-pass membrane protein</topology>
    </subcellularLocation>
</comment>
<gene>
    <name evidence="15" type="ORF">DesyoDRAFT_2549</name>
</gene>
<dbReference type="Proteomes" id="UP000005104">
    <property type="component" value="Chromosome"/>
</dbReference>
<dbReference type="PANTHER" id="PTHR43163">
    <property type="entry name" value="DIPEPTIDE TRANSPORT SYSTEM PERMEASE PROTEIN DPPB-RELATED"/>
    <property type="match status" value="1"/>
</dbReference>
<dbReference type="InterPro" id="IPR000515">
    <property type="entry name" value="MetI-like"/>
</dbReference>
<dbReference type="eggNOG" id="COG0601">
    <property type="taxonomic scope" value="Bacteria"/>
</dbReference>
<evidence type="ECO:0000256" key="9">
    <source>
        <dbReference type="ARBA" id="ARBA00023136"/>
    </source>
</evidence>
<comment type="similarity">
    <text evidence="10">Belongs to the binding-protein-dependent transport system permease family. OppBC subfamily.</text>
</comment>
<evidence type="ECO:0000313" key="15">
    <source>
        <dbReference type="EMBL" id="EHQ89615.1"/>
    </source>
</evidence>
<evidence type="ECO:0000313" key="16">
    <source>
        <dbReference type="Proteomes" id="UP000005104"/>
    </source>
</evidence>
<feature type="transmembrane region" description="Helical" evidence="13">
    <location>
        <begin position="12"/>
        <end position="34"/>
    </location>
</feature>
<dbReference type="STRING" id="768710.DesyoDRAFT_2549"/>
<accession>H5Y4L7</accession>